<organism evidence="1 2">
    <name type="scientific">Bacillus lumedeiriae</name>
    <dbReference type="NCBI Taxonomy" id="3058829"/>
    <lineage>
        <taxon>Bacteria</taxon>
        <taxon>Bacillati</taxon>
        <taxon>Bacillota</taxon>
        <taxon>Bacilli</taxon>
        <taxon>Bacillales</taxon>
        <taxon>Bacillaceae</taxon>
        <taxon>Bacillus</taxon>
    </lineage>
</organism>
<dbReference type="Proteomes" id="UP001619911">
    <property type="component" value="Unassembled WGS sequence"/>
</dbReference>
<sequence>MEVDNLESRINQLKRELVQTVRLTGLNSYDTLFCSQELDELIVVYQKHLQNKTNSTLVLALK</sequence>
<dbReference type="EMBL" id="JAUIYO010000026">
    <property type="protein sequence ID" value="MFK2827210.1"/>
    <property type="molecule type" value="Genomic_DNA"/>
</dbReference>
<dbReference type="Gene3D" id="4.10.280.10">
    <property type="entry name" value="Helix-loop-helix DNA-binding domain"/>
    <property type="match status" value="1"/>
</dbReference>
<dbReference type="Pfam" id="PF09388">
    <property type="entry name" value="SpoOE-like"/>
    <property type="match status" value="1"/>
</dbReference>
<accession>A0ABW8IDF3</accession>
<dbReference type="InterPro" id="IPR037208">
    <property type="entry name" value="Spo0E-like_sf"/>
</dbReference>
<name>A0ABW8IDF3_9BACI</name>
<keyword evidence="2" id="KW-1185">Reference proteome</keyword>
<protein>
    <submittedName>
        <fullName evidence="1">Aspartyl-phosphate phosphatase Spo0E family protein</fullName>
    </submittedName>
</protein>
<dbReference type="InterPro" id="IPR036638">
    <property type="entry name" value="HLH_DNA-bd_sf"/>
</dbReference>
<dbReference type="PANTHER" id="PTHR41263:SF1">
    <property type="entry name" value="ASPARTYL-PHOSPHATE PHOSPHATASE YISI"/>
    <property type="match status" value="1"/>
</dbReference>
<reference evidence="1 2" key="1">
    <citation type="submission" date="2023-07" db="EMBL/GenBank/DDBJ databases">
        <title>Bacillus lucianemedeirus sp. nov, a new species isolated from an immunobiological production facility.</title>
        <authorList>
            <person name="Costa L.V."/>
            <person name="Miranda R.V.S.L."/>
            <person name="Brandao M.L.L."/>
            <person name="Reis C.M.F."/>
            <person name="Frazao A.M."/>
            <person name="Cruz F.V."/>
            <person name="Baio P.V.P."/>
            <person name="Veras J.F.C."/>
            <person name="Ramos J.N."/>
            <person name="Vieira V."/>
        </authorList>
    </citation>
    <scope>NUCLEOTIDE SEQUENCE [LARGE SCALE GENOMIC DNA]</scope>
    <source>
        <strain evidence="1 2">B190/17</strain>
    </source>
</reference>
<dbReference type="RefSeq" id="WP_404319270.1">
    <property type="nucleotide sequence ID" value="NZ_JAUIYO010000026.1"/>
</dbReference>
<gene>
    <name evidence="1" type="ORF">QYG89_16440</name>
</gene>
<dbReference type="SUPFAM" id="SSF140500">
    <property type="entry name" value="BAS1536-like"/>
    <property type="match status" value="1"/>
</dbReference>
<evidence type="ECO:0000313" key="2">
    <source>
        <dbReference type="Proteomes" id="UP001619911"/>
    </source>
</evidence>
<dbReference type="InterPro" id="IPR018540">
    <property type="entry name" value="Spo0E-like"/>
</dbReference>
<evidence type="ECO:0000313" key="1">
    <source>
        <dbReference type="EMBL" id="MFK2827210.1"/>
    </source>
</evidence>
<comment type="caution">
    <text evidence="1">The sequence shown here is derived from an EMBL/GenBank/DDBJ whole genome shotgun (WGS) entry which is preliminary data.</text>
</comment>
<dbReference type="InterPro" id="IPR053028">
    <property type="entry name" value="Spo0E-like_phosphatase"/>
</dbReference>
<proteinExistence type="predicted"/>
<dbReference type="PANTHER" id="PTHR41263">
    <property type="entry name" value="ASPARTYL-PHOSPHATE PHOSPHATASE YISI"/>
    <property type="match status" value="1"/>
</dbReference>